<dbReference type="PANTHER" id="PTHR11360">
    <property type="entry name" value="MONOCARBOXYLATE TRANSPORTER"/>
    <property type="match status" value="1"/>
</dbReference>
<dbReference type="Proteomes" id="UP000038010">
    <property type="component" value="Unassembled WGS sequence"/>
</dbReference>
<gene>
    <name evidence="6" type="ORF">AB675_12183</name>
</gene>
<dbReference type="RefSeq" id="XP_017998406.1">
    <property type="nucleotide sequence ID" value="XM_018141090.1"/>
</dbReference>
<dbReference type="InterPro" id="IPR036259">
    <property type="entry name" value="MFS_trans_sf"/>
</dbReference>
<dbReference type="GO" id="GO:0016020">
    <property type="term" value="C:membrane"/>
    <property type="evidence" value="ECO:0007669"/>
    <property type="project" value="UniProtKB-SubCell"/>
</dbReference>
<dbReference type="PROSITE" id="PS50850">
    <property type="entry name" value="MFS"/>
    <property type="match status" value="1"/>
</dbReference>
<evidence type="ECO:0000256" key="3">
    <source>
        <dbReference type="SAM" id="MobiDB-lite"/>
    </source>
</evidence>
<feature type="transmembrane region" description="Helical" evidence="4">
    <location>
        <begin position="312"/>
        <end position="331"/>
    </location>
</feature>
<feature type="transmembrane region" description="Helical" evidence="4">
    <location>
        <begin position="399"/>
        <end position="422"/>
    </location>
</feature>
<feature type="transmembrane region" description="Helical" evidence="4">
    <location>
        <begin position="272"/>
        <end position="292"/>
    </location>
</feature>
<dbReference type="OrthoDB" id="6499973at2759"/>
<feature type="transmembrane region" description="Helical" evidence="4">
    <location>
        <begin position="428"/>
        <end position="448"/>
    </location>
</feature>
<dbReference type="GeneID" id="28732970"/>
<dbReference type="InterPro" id="IPR020846">
    <property type="entry name" value="MFS_dom"/>
</dbReference>
<dbReference type="EMBL" id="LFJN01000019">
    <property type="protein sequence ID" value="KPI38443.1"/>
    <property type="molecule type" value="Genomic_DNA"/>
</dbReference>
<dbReference type="InterPro" id="IPR011701">
    <property type="entry name" value="MFS"/>
</dbReference>
<evidence type="ECO:0000313" key="7">
    <source>
        <dbReference type="Proteomes" id="UP000038010"/>
    </source>
</evidence>
<keyword evidence="4" id="KW-0472">Membrane</keyword>
<comment type="subcellular location">
    <subcellularLocation>
        <location evidence="1">Membrane</location>
        <topology evidence="1">Multi-pass membrane protein</topology>
    </subcellularLocation>
</comment>
<feature type="compositionally biased region" description="Polar residues" evidence="3">
    <location>
        <begin position="24"/>
        <end position="33"/>
    </location>
</feature>
<feature type="transmembrane region" description="Helical" evidence="4">
    <location>
        <begin position="167"/>
        <end position="188"/>
    </location>
</feature>
<evidence type="ECO:0000259" key="5">
    <source>
        <dbReference type="PROSITE" id="PS50850"/>
    </source>
</evidence>
<dbReference type="Pfam" id="PF07690">
    <property type="entry name" value="MFS_1"/>
    <property type="match status" value="2"/>
</dbReference>
<feature type="domain" description="Major facilitator superfamily (MFS) profile" evidence="5">
    <location>
        <begin position="274"/>
        <end position="491"/>
    </location>
</feature>
<feature type="transmembrane region" description="Helical" evidence="4">
    <location>
        <begin position="231"/>
        <end position="251"/>
    </location>
</feature>
<dbReference type="SUPFAM" id="SSF103473">
    <property type="entry name" value="MFS general substrate transporter"/>
    <property type="match status" value="1"/>
</dbReference>
<comment type="similarity">
    <text evidence="2">Belongs to the major facilitator superfamily. Monocarboxylate porter (TC 2.A.1.13) family.</text>
</comment>
<dbReference type="PANTHER" id="PTHR11360:SF315">
    <property type="entry name" value="TRANSPORTER MCH2-RELATED"/>
    <property type="match status" value="1"/>
</dbReference>
<accession>A0A0N1HME8</accession>
<comment type="caution">
    <text evidence="6">The sequence shown here is derived from an EMBL/GenBank/DDBJ whole genome shotgun (WGS) entry which is preliminary data.</text>
</comment>
<sequence>MQPPQDSSHPISGSGMLSHDSPDSKTPTRSSPSELHGSRAEGSQATIVEPPTILTLNIASVEDVPPNGGYGWVVAVCALLMNANTWGVNASWAIFLSHYLFNSTFPGATQLEYALIGGLSISQALMISPIQSKISRHFGTKMTLLLGSLLVSAAWLTASFATQIWHLFMTVGICFGWGMGLVYITAAAILPQWFSSRRSLAVGIASSGAGLGGLFYSLLTGHLVQQVGIEWTYRVLAVVTLVMNVASAILLKDRNKMVKPVQNSFNYRELGHVEVLLIIAWGIATDVGYVVLLFSLPHYAESVGLSQTQGSIVGAMLSLGLAIGRPFIGYYSDTFGRINMAGSMTALCGILCLAIWMPAKSFAVLIVFAIPAGAVTGIFWGTCTAVIAEVVGLKRLPTVFGIICVALVTPTTFAEPLGLGLASASGYLTSQIFVGCLYLLGAAFVLLLRTWKITEIETKATLENLDIDSGGLRTKPVGWLKLEKVFAWQRV</sequence>
<keyword evidence="7" id="KW-1185">Reference proteome</keyword>
<organism evidence="6 7">
    <name type="scientific">Cyphellophora attinorum</name>
    <dbReference type="NCBI Taxonomy" id="1664694"/>
    <lineage>
        <taxon>Eukaryota</taxon>
        <taxon>Fungi</taxon>
        <taxon>Dikarya</taxon>
        <taxon>Ascomycota</taxon>
        <taxon>Pezizomycotina</taxon>
        <taxon>Eurotiomycetes</taxon>
        <taxon>Chaetothyriomycetidae</taxon>
        <taxon>Chaetothyriales</taxon>
        <taxon>Cyphellophoraceae</taxon>
        <taxon>Cyphellophora</taxon>
    </lineage>
</organism>
<feature type="transmembrane region" description="Helical" evidence="4">
    <location>
        <begin position="142"/>
        <end position="161"/>
    </location>
</feature>
<feature type="transmembrane region" description="Helical" evidence="4">
    <location>
        <begin position="200"/>
        <end position="219"/>
    </location>
</feature>
<reference evidence="6 7" key="1">
    <citation type="submission" date="2015-06" db="EMBL/GenBank/DDBJ databases">
        <title>Draft genome of the ant-associated black yeast Phialophora attae CBS 131958.</title>
        <authorList>
            <person name="Moreno L.F."/>
            <person name="Stielow B.J."/>
            <person name="de Hoog S."/>
            <person name="Vicente V.A."/>
            <person name="Weiss V.A."/>
            <person name="de Vries M."/>
            <person name="Cruz L.M."/>
            <person name="Souza E.M."/>
        </authorList>
    </citation>
    <scope>NUCLEOTIDE SEQUENCE [LARGE SCALE GENOMIC DNA]</scope>
    <source>
        <strain evidence="6 7">CBS 131958</strain>
    </source>
</reference>
<dbReference type="InterPro" id="IPR050327">
    <property type="entry name" value="Proton-linked_MCT"/>
</dbReference>
<evidence type="ECO:0000256" key="1">
    <source>
        <dbReference type="ARBA" id="ARBA00004141"/>
    </source>
</evidence>
<dbReference type="GO" id="GO:0022857">
    <property type="term" value="F:transmembrane transporter activity"/>
    <property type="evidence" value="ECO:0007669"/>
    <property type="project" value="InterPro"/>
</dbReference>
<dbReference type="Gene3D" id="1.20.1250.20">
    <property type="entry name" value="MFS general substrate transporter like domains"/>
    <property type="match status" value="2"/>
</dbReference>
<feature type="transmembrane region" description="Helical" evidence="4">
    <location>
        <begin position="338"/>
        <end position="356"/>
    </location>
</feature>
<keyword evidence="4" id="KW-1133">Transmembrane helix</keyword>
<name>A0A0N1HME8_9EURO</name>
<proteinExistence type="inferred from homology"/>
<protein>
    <submittedName>
        <fullName evidence="6">Putative transporter MCH2</fullName>
    </submittedName>
</protein>
<evidence type="ECO:0000256" key="4">
    <source>
        <dbReference type="SAM" id="Phobius"/>
    </source>
</evidence>
<keyword evidence="4" id="KW-0812">Transmembrane</keyword>
<evidence type="ECO:0000313" key="6">
    <source>
        <dbReference type="EMBL" id="KPI38443.1"/>
    </source>
</evidence>
<evidence type="ECO:0000256" key="2">
    <source>
        <dbReference type="ARBA" id="ARBA00006727"/>
    </source>
</evidence>
<feature type="transmembrane region" description="Helical" evidence="4">
    <location>
        <begin position="362"/>
        <end position="387"/>
    </location>
</feature>
<feature type="transmembrane region" description="Helical" evidence="4">
    <location>
        <begin position="72"/>
        <end position="101"/>
    </location>
</feature>
<dbReference type="AlphaFoldDB" id="A0A0N1HME8"/>
<feature type="compositionally biased region" description="Polar residues" evidence="3">
    <location>
        <begin position="1"/>
        <end position="11"/>
    </location>
</feature>
<dbReference type="VEuPathDB" id="FungiDB:AB675_12183"/>
<feature type="region of interest" description="Disordered" evidence="3">
    <location>
        <begin position="1"/>
        <end position="44"/>
    </location>
</feature>